<gene>
    <name evidence="1" type="ORF">H1R20_g8025</name>
</gene>
<name>A0A9W8JA01_9AGAR</name>
<evidence type="ECO:0000313" key="1">
    <source>
        <dbReference type="EMBL" id="KAJ2929068.1"/>
    </source>
</evidence>
<comment type="caution">
    <text evidence="1">The sequence shown here is derived from an EMBL/GenBank/DDBJ whole genome shotgun (WGS) entry which is preliminary data.</text>
</comment>
<dbReference type="OrthoDB" id="3160134at2759"/>
<dbReference type="EMBL" id="JANBPK010000902">
    <property type="protein sequence ID" value="KAJ2929068.1"/>
    <property type="molecule type" value="Genomic_DNA"/>
</dbReference>
<dbReference type="Proteomes" id="UP001140091">
    <property type="component" value="Unassembled WGS sequence"/>
</dbReference>
<dbReference type="Pfam" id="PF20414">
    <property type="entry name" value="DUF6698"/>
    <property type="match status" value="1"/>
</dbReference>
<reference evidence="1" key="1">
    <citation type="submission" date="2022-06" db="EMBL/GenBank/DDBJ databases">
        <title>Genome Sequence of Candolleomyces eurysporus.</title>
        <authorList>
            <person name="Buettner E."/>
        </authorList>
    </citation>
    <scope>NUCLEOTIDE SEQUENCE</scope>
    <source>
        <strain evidence="1">VTCC 930004</strain>
    </source>
</reference>
<dbReference type="AlphaFoldDB" id="A0A9W8JA01"/>
<protein>
    <submittedName>
        <fullName evidence="1">Uncharacterized protein</fullName>
    </submittedName>
</protein>
<evidence type="ECO:0000313" key="2">
    <source>
        <dbReference type="Proteomes" id="UP001140091"/>
    </source>
</evidence>
<accession>A0A9W8JA01</accession>
<dbReference type="InterPro" id="IPR046521">
    <property type="entry name" value="DUF6698"/>
</dbReference>
<proteinExistence type="predicted"/>
<sequence length="106" mass="12501">MKAVTGPSIAYIATQLRFALCSASTFSRTDRVTDSEYFYNLIVELLEDPEEREEADELLRWWNRQIFPKLNTSDTRTIHEDSVVARIKLRRKEMQQEREAESFQLA</sequence>
<organism evidence="1 2">
    <name type="scientific">Candolleomyces eurysporus</name>
    <dbReference type="NCBI Taxonomy" id="2828524"/>
    <lineage>
        <taxon>Eukaryota</taxon>
        <taxon>Fungi</taxon>
        <taxon>Dikarya</taxon>
        <taxon>Basidiomycota</taxon>
        <taxon>Agaricomycotina</taxon>
        <taxon>Agaricomycetes</taxon>
        <taxon>Agaricomycetidae</taxon>
        <taxon>Agaricales</taxon>
        <taxon>Agaricineae</taxon>
        <taxon>Psathyrellaceae</taxon>
        <taxon>Candolleomyces</taxon>
    </lineage>
</organism>
<keyword evidence="2" id="KW-1185">Reference proteome</keyword>
<feature type="non-terminal residue" evidence="1">
    <location>
        <position position="1"/>
    </location>
</feature>